<evidence type="ECO:0000313" key="5">
    <source>
        <dbReference type="EMBL" id="KAF6804784.1"/>
    </source>
</evidence>
<dbReference type="InterPro" id="IPR021858">
    <property type="entry name" value="Fun_TF"/>
</dbReference>
<evidence type="ECO:0000313" key="6">
    <source>
        <dbReference type="Proteomes" id="UP000652219"/>
    </source>
</evidence>
<dbReference type="PROSITE" id="PS50048">
    <property type="entry name" value="ZN2_CY6_FUNGAL_2"/>
    <property type="match status" value="1"/>
</dbReference>
<dbReference type="Proteomes" id="UP000652219">
    <property type="component" value="Unassembled WGS sequence"/>
</dbReference>
<dbReference type="GO" id="GO:0005634">
    <property type="term" value="C:nucleus"/>
    <property type="evidence" value="ECO:0007669"/>
    <property type="project" value="UniProtKB-SubCell"/>
</dbReference>
<dbReference type="PANTHER" id="PTHR37534:SF2">
    <property type="entry name" value="N-ACETYLTRANSFERASE DOMAIN-CONTAINING PROTEIN"/>
    <property type="match status" value="1"/>
</dbReference>
<comment type="subcellular location">
    <subcellularLocation>
        <location evidence="1">Nucleus</location>
    </subcellularLocation>
</comment>
<dbReference type="InterPro" id="IPR001138">
    <property type="entry name" value="Zn2Cys6_DnaBD"/>
</dbReference>
<evidence type="ECO:0000256" key="1">
    <source>
        <dbReference type="ARBA" id="ARBA00004123"/>
    </source>
</evidence>
<dbReference type="GO" id="GO:0045944">
    <property type="term" value="P:positive regulation of transcription by RNA polymerase II"/>
    <property type="evidence" value="ECO:0007669"/>
    <property type="project" value="TreeGrafter"/>
</dbReference>
<feature type="region of interest" description="Disordered" evidence="3">
    <location>
        <begin position="120"/>
        <end position="157"/>
    </location>
</feature>
<dbReference type="SMART" id="SM00066">
    <property type="entry name" value="GAL4"/>
    <property type="match status" value="1"/>
</dbReference>
<keyword evidence="2" id="KW-0539">Nucleus</keyword>
<dbReference type="SUPFAM" id="SSF57701">
    <property type="entry name" value="Zn2/Cys6 DNA-binding domain"/>
    <property type="match status" value="1"/>
</dbReference>
<feature type="compositionally biased region" description="Polar residues" evidence="3">
    <location>
        <begin position="148"/>
        <end position="157"/>
    </location>
</feature>
<name>A0A8H6MQ17_9PEZI</name>
<dbReference type="Gene3D" id="4.10.240.10">
    <property type="entry name" value="Zn(2)-C6 fungal-type DNA-binding domain"/>
    <property type="match status" value="1"/>
</dbReference>
<gene>
    <name evidence="5" type="ORF">CSOJ01_09937</name>
</gene>
<feature type="compositionally biased region" description="Acidic residues" evidence="3">
    <location>
        <begin position="126"/>
        <end position="138"/>
    </location>
</feature>
<dbReference type="InterPro" id="IPR036864">
    <property type="entry name" value="Zn2-C6_fun-type_DNA-bd_sf"/>
</dbReference>
<dbReference type="PROSITE" id="PS00463">
    <property type="entry name" value="ZN2_CY6_FUNGAL_1"/>
    <property type="match status" value="1"/>
</dbReference>
<accession>A0A8H6MQ17</accession>
<reference evidence="5 6" key="1">
    <citation type="journal article" date="2020" name="Phytopathology">
        <title>Genome Sequence Resources of Colletotrichum truncatum, C. plurivorum, C. musicola, and C. sojae: Four Species Pathogenic to Soybean (Glycine max).</title>
        <authorList>
            <person name="Rogerio F."/>
            <person name="Boufleur T.R."/>
            <person name="Ciampi-Guillardi M."/>
            <person name="Sukno S.A."/>
            <person name="Thon M.R."/>
            <person name="Massola Junior N.S."/>
            <person name="Baroncelli R."/>
        </authorList>
    </citation>
    <scope>NUCLEOTIDE SEQUENCE [LARGE SCALE GENOMIC DNA]</scope>
    <source>
        <strain evidence="5 6">LFN0009</strain>
    </source>
</reference>
<sequence>MPTPASGVVRRPGCESCRSRHIKCDKGDPCGQCVRKGRPCLRVTKLKFRHITAPMYVKCSCFLPLDPTRLEDLHTPDFPGISDADGNRGEPQYEFSKTQKWCRVSGKRLRFIDETSDVTSIHNDDFDSEDDILSDEDVLPSPPRPTPRGQNESSRTVATPQFEGWAPSPVTQAIENTNQPPPIDRVHTFPITKLPALHPYQSPGCASHVSIDEPTRAFSPVPRSQISGPIGSISSLGSAGPSDDPSLPEPQRPFGTSSFPLRDHREASLVRYFTEFIVPAFDFGDSRKRFTTLIPSRAALSPLLLNAVLAVSAKSSDAEDDLAFYDKTAEHYYRVALGLLKPALVASASEVGDTHVAAAVLLRLYHKIDLSEVISPSDEAPRSIYDFLVSRTAHHPTPGGLSEAALRGWIRLEIFCAVMRQETLDVRLDDLGFDRALSPADDDTWAWRMVLHSMDVVRYCFGAGGRSAAAYEKLAAYAARWMGAVPESFQPVFVRNPPAGEGDVFPEILLLSDAVVVGMQHFHLNRLLLTAHNPSVPRLGKNQKLAARALDREITNDIKILCGIADSMGRSNPAHIIACMGITLAGDRLKSQPEQEAVCNMFSATADAFCWDTSPILQHLKDAWGWPEAMACGPG</sequence>
<organism evidence="5 6">
    <name type="scientific">Colletotrichum sojae</name>
    <dbReference type="NCBI Taxonomy" id="2175907"/>
    <lineage>
        <taxon>Eukaryota</taxon>
        <taxon>Fungi</taxon>
        <taxon>Dikarya</taxon>
        <taxon>Ascomycota</taxon>
        <taxon>Pezizomycotina</taxon>
        <taxon>Sordariomycetes</taxon>
        <taxon>Hypocreomycetidae</taxon>
        <taxon>Glomerellales</taxon>
        <taxon>Glomerellaceae</taxon>
        <taxon>Colletotrichum</taxon>
        <taxon>Colletotrichum orchidearum species complex</taxon>
    </lineage>
</organism>
<feature type="region of interest" description="Disordered" evidence="3">
    <location>
        <begin position="216"/>
        <end position="260"/>
    </location>
</feature>
<evidence type="ECO:0000256" key="2">
    <source>
        <dbReference type="ARBA" id="ARBA00023242"/>
    </source>
</evidence>
<dbReference type="CDD" id="cd00067">
    <property type="entry name" value="GAL4"/>
    <property type="match status" value="1"/>
</dbReference>
<protein>
    <submittedName>
        <fullName evidence="5">Arca-like protein</fullName>
    </submittedName>
</protein>
<dbReference type="AlphaFoldDB" id="A0A8H6MQ17"/>
<evidence type="ECO:0000259" key="4">
    <source>
        <dbReference type="PROSITE" id="PS50048"/>
    </source>
</evidence>
<dbReference type="Pfam" id="PF00172">
    <property type="entry name" value="Zn_clus"/>
    <property type="match status" value="1"/>
</dbReference>
<dbReference type="GO" id="GO:0008270">
    <property type="term" value="F:zinc ion binding"/>
    <property type="evidence" value="ECO:0007669"/>
    <property type="project" value="InterPro"/>
</dbReference>
<dbReference type="CDD" id="cd12148">
    <property type="entry name" value="fungal_TF_MHR"/>
    <property type="match status" value="1"/>
</dbReference>
<feature type="domain" description="Zn(2)-C6 fungal-type" evidence="4">
    <location>
        <begin position="13"/>
        <end position="40"/>
    </location>
</feature>
<keyword evidence="6" id="KW-1185">Reference proteome</keyword>
<proteinExistence type="predicted"/>
<dbReference type="GO" id="GO:0000976">
    <property type="term" value="F:transcription cis-regulatory region binding"/>
    <property type="evidence" value="ECO:0007669"/>
    <property type="project" value="TreeGrafter"/>
</dbReference>
<dbReference type="EMBL" id="WIGN01000199">
    <property type="protein sequence ID" value="KAF6804784.1"/>
    <property type="molecule type" value="Genomic_DNA"/>
</dbReference>
<dbReference type="GO" id="GO:0000981">
    <property type="term" value="F:DNA-binding transcription factor activity, RNA polymerase II-specific"/>
    <property type="evidence" value="ECO:0007669"/>
    <property type="project" value="InterPro"/>
</dbReference>
<evidence type="ECO:0000256" key="3">
    <source>
        <dbReference type="SAM" id="MobiDB-lite"/>
    </source>
</evidence>
<feature type="compositionally biased region" description="Low complexity" evidence="3">
    <location>
        <begin position="222"/>
        <end position="242"/>
    </location>
</feature>
<comment type="caution">
    <text evidence="5">The sequence shown here is derived from an EMBL/GenBank/DDBJ whole genome shotgun (WGS) entry which is preliminary data.</text>
</comment>
<dbReference type="Pfam" id="PF11951">
    <property type="entry name" value="Fungal_trans_2"/>
    <property type="match status" value="1"/>
</dbReference>
<dbReference type="PANTHER" id="PTHR37534">
    <property type="entry name" value="TRANSCRIPTIONAL ACTIVATOR PROTEIN UGA3"/>
    <property type="match status" value="1"/>
</dbReference>